<protein>
    <submittedName>
        <fullName evidence="1">YHS protein</fullName>
    </submittedName>
</protein>
<name>A0A2X0SJF8_9PROT</name>
<organism evidence="1">
    <name type="scientific">Candidatus Nitrotoga fabula</name>
    <dbReference type="NCBI Taxonomy" id="2182327"/>
    <lineage>
        <taxon>Bacteria</taxon>
        <taxon>Pseudomonadati</taxon>
        <taxon>Pseudomonadota</taxon>
        <taxon>Betaproteobacteria</taxon>
        <taxon>Nitrosomonadales</taxon>
        <taxon>Gallionellaceae</taxon>
        <taxon>Candidatus Nitrotoga</taxon>
    </lineage>
</organism>
<sequence>MQGTISVESALYVGLPGHKASAQQWQEIIKSRRIVLSISLDAMQAEQVKRVLFEMMGIHEISIEGDKIEIQYDLIQVTVEQIADRL</sequence>
<gene>
    <name evidence="1" type="ORF">NITFAB_1556</name>
</gene>
<dbReference type="EMBL" id="LS423452">
    <property type="protein sequence ID" value="SPS05966.1"/>
    <property type="molecule type" value="Genomic_DNA"/>
</dbReference>
<evidence type="ECO:0000313" key="1">
    <source>
        <dbReference type="EMBL" id="SPS05966.1"/>
    </source>
</evidence>
<dbReference type="AlphaFoldDB" id="A0A2X0SJF8"/>
<proteinExistence type="predicted"/>
<reference evidence="1" key="1">
    <citation type="submission" date="2018-05" db="EMBL/GenBank/DDBJ databases">
        <authorList>
            <person name="Lanie J.A."/>
            <person name="Ng W.-L."/>
            <person name="Kazmierczak K.M."/>
            <person name="Andrzejewski T.M."/>
            <person name="Davidsen T.M."/>
            <person name="Wayne K.J."/>
            <person name="Tettelin H."/>
            <person name="Glass J.I."/>
            <person name="Rusch D."/>
            <person name="Podicherti R."/>
            <person name="Tsui H.-C.T."/>
            <person name="Winkler M.E."/>
        </authorList>
    </citation>
    <scope>NUCLEOTIDE SEQUENCE</scope>
    <source>
        <strain evidence="1">KNB</strain>
    </source>
</reference>
<accession>A0A2X0SJF8</accession>